<dbReference type="EMBL" id="MFGW01000183">
    <property type="protein sequence ID" value="OGF62247.1"/>
    <property type="molecule type" value="Genomic_DNA"/>
</dbReference>
<dbReference type="GO" id="GO:0006633">
    <property type="term" value="P:fatty acid biosynthetic process"/>
    <property type="evidence" value="ECO:0007669"/>
    <property type="project" value="UniProtKB-UniRule"/>
</dbReference>
<evidence type="ECO:0000256" key="2">
    <source>
        <dbReference type="ARBA" id="ARBA00022490"/>
    </source>
</evidence>
<keyword evidence="4 10" id="KW-0808">Transferase</keyword>
<proteinExistence type="inferred from homology"/>
<gene>
    <name evidence="10" type="primary">plsX</name>
    <name evidence="11" type="ORF">A2Y62_14075</name>
</gene>
<evidence type="ECO:0000256" key="1">
    <source>
        <dbReference type="ARBA" id="ARBA00001232"/>
    </source>
</evidence>
<dbReference type="HAMAP" id="MF_00019">
    <property type="entry name" value="PlsX"/>
    <property type="match status" value="1"/>
</dbReference>
<dbReference type="Pfam" id="PF02504">
    <property type="entry name" value="FA_synthesis"/>
    <property type="match status" value="1"/>
</dbReference>
<dbReference type="PANTHER" id="PTHR30100:SF1">
    <property type="entry name" value="PHOSPHATE ACYLTRANSFERASE"/>
    <property type="match status" value="1"/>
</dbReference>
<comment type="similarity">
    <text evidence="10">Belongs to the PlsX family.</text>
</comment>
<keyword evidence="3 10" id="KW-0444">Lipid biosynthesis</keyword>
<evidence type="ECO:0000313" key="11">
    <source>
        <dbReference type="EMBL" id="OGF62247.1"/>
    </source>
</evidence>
<dbReference type="PANTHER" id="PTHR30100">
    <property type="entry name" value="FATTY ACID/PHOSPHOLIPID SYNTHESIS PROTEIN PLSX"/>
    <property type="match status" value="1"/>
</dbReference>
<evidence type="ECO:0000256" key="5">
    <source>
        <dbReference type="ARBA" id="ARBA00023098"/>
    </source>
</evidence>
<reference evidence="11 12" key="1">
    <citation type="journal article" date="2016" name="Nat. Commun.">
        <title>Thousands of microbial genomes shed light on interconnected biogeochemical processes in an aquifer system.</title>
        <authorList>
            <person name="Anantharaman K."/>
            <person name="Brown C.T."/>
            <person name="Hug L.A."/>
            <person name="Sharon I."/>
            <person name="Castelle C.J."/>
            <person name="Probst A.J."/>
            <person name="Thomas B.C."/>
            <person name="Singh A."/>
            <person name="Wilkins M.J."/>
            <person name="Karaoz U."/>
            <person name="Brodie E.L."/>
            <person name="Williams K.H."/>
            <person name="Hubbard S.S."/>
            <person name="Banfield J.F."/>
        </authorList>
    </citation>
    <scope>NUCLEOTIDE SEQUENCE [LARGE SCALE GENOMIC DNA]</scope>
</reference>
<dbReference type="SUPFAM" id="SSF53659">
    <property type="entry name" value="Isocitrate/Isopropylmalate dehydrogenase-like"/>
    <property type="match status" value="1"/>
</dbReference>
<evidence type="ECO:0000256" key="3">
    <source>
        <dbReference type="ARBA" id="ARBA00022516"/>
    </source>
</evidence>
<keyword evidence="7 10" id="KW-1208">Phospholipid metabolism</keyword>
<evidence type="ECO:0000256" key="9">
    <source>
        <dbReference type="ARBA" id="ARBA00046608"/>
    </source>
</evidence>
<comment type="subcellular location">
    <subcellularLocation>
        <location evidence="10">Cytoplasm</location>
    </subcellularLocation>
    <text evidence="10">Associated with the membrane possibly through PlsY.</text>
</comment>
<evidence type="ECO:0000256" key="6">
    <source>
        <dbReference type="ARBA" id="ARBA00023209"/>
    </source>
</evidence>
<keyword evidence="11" id="KW-0012">Acyltransferase</keyword>
<comment type="catalytic activity">
    <reaction evidence="1 10">
        <text>a fatty acyl-[ACP] + phosphate = an acyl phosphate + holo-[ACP]</text>
        <dbReference type="Rhea" id="RHEA:42292"/>
        <dbReference type="Rhea" id="RHEA-COMP:9685"/>
        <dbReference type="Rhea" id="RHEA-COMP:14125"/>
        <dbReference type="ChEBI" id="CHEBI:43474"/>
        <dbReference type="ChEBI" id="CHEBI:59918"/>
        <dbReference type="ChEBI" id="CHEBI:64479"/>
        <dbReference type="ChEBI" id="CHEBI:138651"/>
        <dbReference type="EC" id="2.3.1.274"/>
    </reaction>
</comment>
<organism evidence="11 12">
    <name type="scientific">Candidatus Fischerbacteria bacterium RBG_13_37_8</name>
    <dbReference type="NCBI Taxonomy" id="1817863"/>
    <lineage>
        <taxon>Bacteria</taxon>
        <taxon>Candidatus Fischeribacteriota</taxon>
    </lineage>
</organism>
<dbReference type="PIRSF" id="PIRSF002465">
    <property type="entry name" value="Phsphlp_syn_PlsX"/>
    <property type="match status" value="1"/>
</dbReference>
<keyword evidence="2 10" id="KW-0963">Cytoplasm</keyword>
<evidence type="ECO:0000313" key="12">
    <source>
        <dbReference type="Proteomes" id="UP000178943"/>
    </source>
</evidence>
<evidence type="ECO:0000256" key="7">
    <source>
        <dbReference type="ARBA" id="ARBA00023264"/>
    </source>
</evidence>
<sequence length="343" mass="37494">MVESREVKIAVDAMGGDFAPENPVLGAVMASEEYGIKIILVGEQKALEAELCKYSSRKDAIEIIHAEETIRMDEDALHAVRKKKKSSLKIAAELIKDKRADGLVSAGNTGAMVAIMKVIVGTLKGVERPALAILIPHLKGFSILIDVGANVDCKALHLQQFAIMGSIYAEEILKIEKPRVGLLSIGEEEIKGNELTKEVFKALKSTDCNFIGNIEGKDVYAGVVDVIVCDGFIGNIVLKVSESMVEAIEKMLREELSRTVWTKLGYALSRNAFKTFKKRLDYSEYGGAPMLGVDGIAIICHGRSPAKAIKNAIRVAKDFASHRLSDTIQQKILQSREKARINI</sequence>
<dbReference type="NCBIfam" id="TIGR00182">
    <property type="entry name" value="plsX"/>
    <property type="match status" value="1"/>
</dbReference>
<evidence type="ECO:0000256" key="10">
    <source>
        <dbReference type="HAMAP-Rule" id="MF_00019"/>
    </source>
</evidence>
<accession>A0A1F5VFM3</accession>
<evidence type="ECO:0000256" key="4">
    <source>
        <dbReference type="ARBA" id="ARBA00022679"/>
    </source>
</evidence>
<name>A0A1F5VFM3_9BACT</name>
<dbReference type="InterPro" id="IPR012281">
    <property type="entry name" value="Phospholipid_synth_PlsX-like"/>
</dbReference>
<dbReference type="GO" id="GO:0008654">
    <property type="term" value="P:phospholipid biosynthetic process"/>
    <property type="evidence" value="ECO:0007669"/>
    <property type="project" value="UniProtKB-KW"/>
</dbReference>
<dbReference type="Proteomes" id="UP000178943">
    <property type="component" value="Unassembled WGS sequence"/>
</dbReference>
<dbReference type="UniPathway" id="UPA00085"/>
<comment type="function">
    <text evidence="10">Catalyzes the reversible formation of acyl-phosphate (acyl-PO(4)) from acyl-[acyl-carrier-protein] (acyl-ACP). This enzyme utilizes acyl-ACP as fatty acyl donor, but not acyl-CoA.</text>
</comment>
<dbReference type="GO" id="GO:0043811">
    <property type="term" value="F:phosphate:acyl-[acyl carrier protein] acyltransferase activity"/>
    <property type="evidence" value="ECO:0007669"/>
    <property type="project" value="UniProtKB-UniRule"/>
</dbReference>
<dbReference type="InterPro" id="IPR003664">
    <property type="entry name" value="FA_synthesis"/>
</dbReference>
<comment type="subunit">
    <text evidence="9 10">Homodimer. Probably interacts with PlsY.</text>
</comment>
<evidence type="ECO:0000256" key="8">
    <source>
        <dbReference type="ARBA" id="ARBA00024069"/>
    </source>
</evidence>
<dbReference type="Gene3D" id="3.40.718.10">
    <property type="entry name" value="Isopropylmalate Dehydrogenase"/>
    <property type="match status" value="1"/>
</dbReference>
<keyword evidence="5 10" id="KW-0443">Lipid metabolism</keyword>
<dbReference type="AlphaFoldDB" id="A0A1F5VFM3"/>
<dbReference type="STRING" id="1817863.A2Y62_14075"/>
<protein>
    <recommendedName>
        <fullName evidence="8 10">Phosphate acyltransferase</fullName>
        <ecNumber evidence="8 10">2.3.1.274</ecNumber>
    </recommendedName>
    <alternativeName>
        <fullName evidence="10">Acyl-ACP phosphotransacylase</fullName>
    </alternativeName>
    <alternativeName>
        <fullName evidence="10">Acyl-[acyl-carrier-protein]--phosphate acyltransferase</fullName>
    </alternativeName>
    <alternativeName>
        <fullName evidence="10">Phosphate-acyl-ACP acyltransferase</fullName>
    </alternativeName>
</protein>
<keyword evidence="6 10" id="KW-0594">Phospholipid biosynthesis</keyword>
<dbReference type="EC" id="2.3.1.274" evidence="8 10"/>
<dbReference type="GO" id="GO:0005737">
    <property type="term" value="C:cytoplasm"/>
    <property type="evidence" value="ECO:0007669"/>
    <property type="project" value="UniProtKB-SubCell"/>
</dbReference>
<comment type="pathway">
    <text evidence="10">Lipid metabolism; phospholipid metabolism.</text>
</comment>
<comment type="caution">
    <text evidence="11">The sequence shown here is derived from an EMBL/GenBank/DDBJ whole genome shotgun (WGS) entry which is preliminary data.</text>
</comment>